<dbReference type="GO" id="GO:0000302">
    <property type="term" value="P:response to reactive oxygen species"/>
    <property type="evidence" value="ECO:0007669"/>
    <property type="project" value="InterPro"/>
</dbReference>
<comment type="function">
    <text evidence="11">Functions as an RNA ligase, in vitro. The ligation reaction entails three nucleotidyl transfer steps. In the first step, the RNA ligase reacts with ATP in the absence of nucleic acid to form a covalent ligase-AMP intermediate and release pyrophosphate. In step 2, the ligase-AMP binds to the nucleic acid and transfers the adenylate to the 5'-PO4 terminus to form an adenylylated intermediate. In step 3, the RNA ligase directs the attack of the 3'-OH on the 5'-phosphoanhydride linkage, resulting in a repaired 3'-5' phosphodiester and release of AMP. Exhibits selectivity for single-stranded RNA substrates and may not have nick-sealing activity on double-stranded DNA-RNA hybrids. May play a role in maintaining RNA integrity under stress conditions, for example in response to reactive oxygen species (ROS).</text>
</comment>
<dbReference type="Pfam" id="PF17720">
    <property type="entry name" value="RLIG1"/>
    <property type="match status" value="1"/>
</dbReference>
<keyword evidence="7" id="KW-0067">ATP-binding</keyword>
<evidence type="ECO:0000256" key="7">
    <source>
        <dbReference type="ARBA" id="ARBA00022840"/>
    </source>
</evidence>
<dbReference type="Proteomes" id="UP000694523">
    <property type="component" value="Unplaced"/>
</dbReference>
<dbReference type="GO" id="GO:0003972">
    <property type="term" value="F:RNA ligase (ATP) activity"/>
    <property type="evidence" value="ECO:0007669"/>
    <property type="project" value="UniProtKB-EC"/>
</dbReference>
<evidence type="ECO:0000313" key="12">
    <source>
        <dbReference type="Ensembl" id="ENSNMLP00000001161.1"/>
    </source>
</evidence>
<dbReference type="EC" id="6.5.1.3" evidence="3"/>
<dbReference type="PANTHER" id="PTHR31219">
    <property type="entry name" value="CHROMOSOME 28 C12ORF29 HOMOLOG"/>
    <property type="match status" value="1"/>
</dbReference>
<accession>A0A8C6S728</accession>
<dbReference type="AlphaFoldDB" id="A0A8C6S728"/>
<dbReference type="GO" id="GO:0005524">
    <property type="term" value="F:ATP binding"/>
    <property type="evidence" value="ECO:0007669"/>
    <property type="project" value="UniProtKB-KW"/>
</dbReference>
<name>A0A8C6S728_9GOBI</name>
<sequence>MRLLFRTMSPVIRVVFSPRRRRTPSRDQALSQTRFAKINEIFLSSNIFTAVLFDAGTGSRMRRLGSVQQKMPCVFTTEVKEEPSRKRDCQSYKVVATETLNPVAMDADVESALATEKVDGTCCYVSLFRGQPYLWARLDRKPNKQAEKRFKKHLHLHRSGKGFSWNVAEDFKTVPETWIPAHGVKHLNDQPLPDENGHIPGWLPVDRDSKQYCWHSSVVDYELRAALVLRPTSHNHQHHHQAALELRAVPLNELLEQTLELIGTNVNGNPYGLGSKKRPLHCLVSHGALPVSEPPALDFHKLKSWFQTRPEGRVEGVVWHCSDGTLLKLHRHHLGLRWPEGDTLLGSRSVVVNVDTTVNEYGDSKDLFSSFSKLHGQTFDRLRDVQFET</sequence>
<evidence type="ECO:0000256" key="5">
    <source>
        <dbReference type="ARBA" id="ARBA00022741"/>
    </source>
</evidence>
<keyword evidence="4" id="KW-0436">Ligase</keyword>
<keyword evidence="13" id="KW-1185">Reference proteome</keyword>
<comment type="catalytic activity">
    <reaction evidence="8">
        <text>ATP + (ribonucleotide)n-3'-hydroxyl + 5'-phospho-(ribonucleotide)m = (ribonucleotide)n+m + AMP + diphosphate.</text>
        <dbReference type="EC" id="6.5.1.3"/>
    </reaction>
</comment>
<evidence type="ECO:0000313" key="13">
    <source>
        <dbReference type="Proteomes" id="UP000694523"/>
    </source>
</evidence>
<evidence type="ECO:0000256" key="11">
    <source>
        <dbReference type="ARBA" id="ARBA00045151"/>
    </source>
</evidence>
<proteinExistence type="predicted"/>
<organism evidence="12 13">
    <name type="scientific">Neogobius melanostomus</name>
    <name type="common">round goby</name>
    <dbReference type="NCBI Taxonomy" id="47308"/>
    <lineage>
        <taxon>Eukaryota</taxon>
        <taxon>Metazoa</taxon>
        <taxon>Chordata</taxon>
        <taxon>Craniata</taxon>
        <taxon>Vertebrata</taxon>
        <taxon>Euteleostomi</taxon>
        <taxon>Actinopterygii</taxon>
        <taxon>Neopterygii</taxon>
        <taxon>Teleostei</taxon>
        <taxon>Neoteleostei</taxon>
        <taxon>Acanthomorphata</taxon>
        <taxon>Gobiaria</taxon>
        <taxon>Gobiiformes</taxon>
        <taxon>Gobioidei</taxon>
        <taxon>Gobiidae</taxon>
        <taxon>Benthophilinae</taxon>
        <taxon>Neogobiini</taxon>
        <taxon>Neogobius</taxon>
    </lineage>
</organism>
<dbReference type="Ensembl" id="ENSNMLT00000001346.1">
    <property type="protein sequence ID" value="ENSNMLP00000001161.1"/>
    <property type="gene ID" value="ENSNMLG00000000911.1"/>
</dbReference>
<protein>
    <recommendedName>
        <fullName evidence="9">RNA ligase 1</fullName>
        <ecNumber evidence="3">6.5.1.3</ecNumber>
    </recommendedName>
    <alternativeName>
        <fullName evidence="10">RNA ligase</fullName>
    </alternativeName>
</protein>
<reference evidence="12" key="2">
    <citation type="submission" date="2025-09" db="UniProtKB">
        <authorList>
            <consortium name="Ensembl"/>
        </authorList>
    </citation>
    <scope>IDENTIFICATION</scope>
</reference>
<comment type="cofactor">
    <cofactor evidence="2">
        <name>Mg(2+)</name>
        <dbReference type="ChEBI" id="CHEBI:18420"/>
    </cofactor>
</comment>
<evidence type="ECO:0000256" key="9">
    <source>
        <dbReference type="ARBA" id="ARBA00035168"/>
    </source>
</evidence>
<keyword evidence="5" id="KW-0547">Nucleotide-binding</keyword>
<evidence type="ECO:0000256" key="8">
    <source>
        <dbReference type="ARBA" id="ARBA00034038"/>
    </source>
</evidence>
<evidence type="ECO:0000256" key="4">
    <source>
        <dbReference type="ARBA" id="ARBA00022598"/>
    </source>
</evidence>
<dbReference type="InterPro" id="IPR041211">
    <property type="entry name" value="RLIG1"/>
</dbReference>
<reference evidence="12" key="1">
    <citation type="submission" date="2025-08" db="UniProtKB">
        <authorList>
            <consortium name="Ensembl"/>
        </authorList>
    </citation>
    <scope>IDENTIFICATION</scope>
</reference>
<dbReference type="GO" id="GO:0042245">
    <property type="term" value="P:RNA repair"/>
    <property type="evidence" value="ECO:0007669"/>
    <property type="project" value="UniProtKB-KW"/>
</dbReference>
<evidence type="ECO:0000256" key="3">
    <source>
        <dbReference type="ARBA" id="ARBA00012724"/>
    </source>
</evidence>
<evidence type="ECO:0000256" key="1">
    <source>
        <dbReference type="ARBA" id="ARBA00001936"/>
    </source>
</evidence>
<dbReference type="PANTHER" id="PTHR31219:SF2">
    <property type="entry name" value="RNA LIGASE 1"/>
    <property type="match status" value="1"/>
</dbReference>
<evidence type="ECO:0000256" key="6">
    <source>
        <dbReference type="ARBA" id="ARBA00022800"/>
    </source>
</evidence>
<evidence type="ECO:0000256" key="10">
    <source>
        <dbReference type="ARBA" id="ARBA00035432"/>
    </source>
</evidence>
<evidence type="ECO:0000256" key="2">
    <source>
        <dbReference type="ARBA" id="ARBA00001946"/>
    </source>
</evidence>
<comment type="cofactor">
    <cofactor evidence="1">
        <name>Mn(2+)</name>
        <dbReference type="ChEBI" id="CHEBI:29035"/>
    </cofactor>
</comment>
<keyword evidence="6" id="KW-0692">RNA repair</keyword>